<keyword evidence="8" id="KW-1185">Reference proteome</keyword>
<dbReference type="Gene3D" id="3.40.50.150">
    <property type="entry name" value="Vaccinia Virus protein VP39"/>
    <property type="match status" value="1"/>
</dbReference>
<keyword evidence="5 6" id="KW-0949">S-adenosyl-L-methionine</keyword>
<organism evidence="7 8">
    <name type="scientific">Shimia thalassica</name>
    <dbReference type="NCBI Taxonomy" id="1715693"/>
    <lineage>
        <taxon>Bacteria</taxon>
        <taxon>Pseudomonadati</taxon>
        <taxon>Pseudomonadota</taxon>
        <taxon>Alphaproteobacteria</taxon>
        <taxon>Rhodobacterales</taxon>
        <taxon>Roseobacteraceae</taxon>
    </lineage>
</organism>
<keyword evidence="3 6" id="KW-0489">Methyltransferase</keyword>
<dbReference type="SUPFAM" id="SSF53335">
    <property type="entry name" value="S-adenosyl-L-methionine-dependent methyltransferases"/>
    <property type="match status" value="1"/>
</dbReference>
<dbReference type="InterPro" id="IPR029063">
    <property type="entry name" value="SAM-dependent_MTases_sf"/>
</dbReference>
<keyword evidence="4 6" id="KW-0808">Transferase</keyword>
<dbReference type="AlphaFoldDB" id="A0A0P1IJ24"/>
<dbReference type="GO" id="GO:0005737">
    <property type="term" value="C:cytoplasm"/>
    <property type="evidence" value="ECO:0007669"/>
    <property type="project" value="UniProtKB-SubCell"/>
</dbReference>
<keyword evidence="1 6" id="KW-0963">Cytoplasm</keyword>
<comment type="subcellular location">
    <subcellularLocation>
        <location evidence="6">Cytoplasm</location>
    </subcellularLocation>
</comment>
<dbReference type="PIRSF" id="PIRSF029038">
    <property type="entry name" value="Mtase_YbiN_prd"/>
    <property type="match status" value="1"/>
</dbReference>
<dbReference type="GO" id="GO:0052907">
    <property type="term" value="F:23S rRNA (adenine(1618)-N(6))-methyltransferase activity"/>
    <property type="evidence" value="ECO:0007669"/>
    <property type="project" value="UniProtKB-EC"/>
</dbReference>
<evidence type="ECO:0000256" key="5">
    <source>
        <dbReference type="ARBA" id="ARBA00022691"/>
    </source>
</evidence>
<evidence type="ECO:0000313" key="8">
    <source>
        <dbReference type="Proteomes" id="UP000051870"/>
    </source>
</evidence>
<dbReference type="Proteomes" id="UP000051870">
    <property type="component" value="Unassembled WGS sequence"/>
</dbReference>
<protein>
    <recommendedName>
        <fullName evidence="6">Ribosomal RNA large subunit methyltransferase F</fullName>
        <ecNumber evidence="6">2.1.1.181</ecNumber>
    </recommendedName>
    <alternativeName>
        <fullName evidence="6">23S rRNA mA1618 methyltransferase</fullName>
    </alternativeName>
    <alternativeName>
        <fullName evidence="6">rRNA adenine N-6-methyltransferase</fullName>
    </alternativeName>
</protein>
<dbReference type="EC" id="2.1.1.181" evidence="6"/>
<dbReference type="InterPro" id="IPR016909">
    <property type="entry name" value="rRNA_lsu_MeTfrase_F"/>
</dbReference>
<name>A0A0P1IJ24_9RHOB</name>
<evidence type="ECO:0000256" key="4">
    <source>
        <dbReference type="ARBA" id="ARBA00022679"/>
    </source>
</evidence>
<evidence type="ECO:0000256" key="3">
    <source>
        <dbReference type="ARBA" id="ARBA00022603"/>
    </source>
</evidence>
<keyword evidence="2 6" id="KW-0698">rRNA processing</keyword>
<dbReference type="EMBL" id="CYTW01000008">
    <property type="protein sequence ID" value="CUK15911.1"/>
    <property type="molecule type" value="Genomic_DNA"/>
</dbReference>
<evidence type="ECO:0000256" key="6">
    <source>
        <dbReference type="HAMAP-Rule" id="MF_01848"/>
    </source>
</evidence>
<reference evidence="8" key="1">
    <citation type="submission" date="2015-09" db="EMBL/GenBank/DDBJ databases">
        <authorList>
            <person name="Rodrigo-Torres Lidia"/>
            <person name="Arahal R.David."/>
        </authorList>
    </citation>
    <scope>NUCLEOTIDE SEQUENCE [LARGE SCALE GENOMIC DNA]</scope>
    <source>
        <strain evidence="8">CECT 7735</strain>
    </source>
</reference>
<dbReference type="GO" id="GO:0070475">
    <property type="term" value="P:rRNA base methylation"/>
    <property type="evidence" value="ECO:0007669"/>
    <property type="project" value="TreeGrafter"/>
</dbReference>
<sequence length="308" mass="35017">MAKKTKLHPRNQHSLGYDFERLVAELPELEPFTMSNPVGQTTIDFQDARAVRMLNRALLKVHYDIEFWDIPAGYLCPPIPGRVDYIHYLADLLADSNNQKIPRGRHVRVLDIGTGSSLVYPLTGQSEYGWHFTGVDIDAGAIKSAKKIRDLNKLTISLRRQSKPENIFRGVIRSGDAFHLTMCNPPFHGSIEKASKGTQRKWASLGKGRSTKLNFGGQNAELWCPGGEIKFIARMVEQSVEFANQCLWFTSLVSKKDNLQPLARILKRARVADYKVIEMAQGQKTSRFIAWTYKKKNQRAQFGKREQI</sequence>
<dbReference type="GeneID" id="83883051"/>
<comment type="similarity">
    <text evidence="6">Belongs to the methyltransferase superfamily. METTL16/RlmF family.</text>
</comment>
<dbReference type="HAMAP" id="MF_01848">
    <property type="entry name" value="23SrRNA_methyltr_F"/>
    <property type="match status" value="1"/>
</dbReference>
<comment type="catalytic activity">
    <reaction evidence="6">
        <text>adenosine(1618) in 23S rRNA + S-adenosyl-L-methionine = N(6)-methyladenosine(1618) in 23S rRNA + S-adenosyl-L-homocysteine + H(+)</text>
        <dbReference type="Rhea" id="RHEA:16497"/>
        <dbReference type="Rhea" id="RHEA-COMP:10229"/>
        <dbReference type="Rhea" id="RHEA-COMP:10231"/>
        <dbReference type="ChEBI" id="CHEBI:15378"/>
        <dbReference type="ChEBI" id="CHEBI:57856"/>
        <dbReference type="ChEBI" id="CHEBI:59789"/>
        <dbReference type="ChEBI" id="CHEBI:74411"/>
        <dbReference type="ChEBI" id="CHEBI:74449"/>
        <dbReference type="EC" id="2.1.1.181"/>
    </reaction>
</comment>
<dbReference type="CDD" id="cd02440">
    <property type="entry name" value="AdoMet_MTases"/>
    <property type="match status" value="1"/>
</dbReference>
<dbReference type="RefSeq" id="WP_058313247.1">
    <property type="nucleotide sequence ID" value="NZ_CYTW01000008.1"/>
</dbReference>
<dbReference type="NCBIfam" id="NF008725">
    <property type="entry name" value="PRK11727.1"/>
    <property type="match status" value="1"/>
</dbReference>
<accession>A0A0P1IJ24</accession>
<dbReference type="PANTHER" id="PTHR13393:SF0">
    <property type="entry name" value="RNA N6-ADENOSINE-METHYLTRANSFERASE METTL16"/>
    <property type="match status" value="1"/>
</dbReference>
<evidence type="ECO:0000256" key="1">
    <source>
        <dbReference type="ARBA" id="ARBA00022490"/>
    </source>
</evidence>
<dbReference type="PANTHER" id="PTHR13393">
    <property type="entry name" value="SAM-DEPENDENT METHYLTRANSFERASE"/>
    <property type="match status" value="1"/>
</dbReference>
<evidence type="ECO:0000313" key="7">
    <source>
        <dbReference type="EMBL" id="CUK15911.1"/>
    </source>
</evidence>
<gene>
    <name evidence="6 7" type="primary">rlmF</name>
    <name evidence="7" type="ORF">PH7735_04089</name>
</gene>
<dbReference type="InterPro" id="IPR010286">
    <property type="entry name" value="METTL16/RlmF"/>
</dbReference>
<comment type="function">
    <text evidence="6">Specifically methylates the adenine in position 1618 of 23S rRNA.</text>
</comment>
<dbReference type="Pfam" id="PF05971">
    <property type="entry name" value="Methyltransf_10"/>
    <property type="match status" value="1"/>
</dbReference>
<evidence type="ECO:0000256" key="2">
    <source>
        <dbReference type="ARBA" id="ARBA00022552"/>
    </source>
</evidence>
<proteinExistence type="inferred from homology"/>